<dbReference type="PANTHER" id="PTHR40076">
    <property type="entry name" value="MEMBRANE PROTEIN-RELATED"/>
    <property type="match status" value="1"/>
</dbReference>
<feature type="transmembrane region" description="Helical" evidence="1">
    <location>
        <begin position="101"/>
        <end position="122"/>
    </location>
</feature>
<dbReference type="InterPro" id="IPR010380">
    <property type="entry name" value="DUF975"/>
</dbReference>
<feature type="transmembrane region" description="Helical" evidence="1">
    <location>
        <begin position="194"/>
        <end position="220"/>
    </location>
</feature>
<proteinExistence type="predicted"/>
<evidence type="ECO:0000313" key="2">
    <source>
        <dbReference type="EMBL" id="MBJ8350441.1"/>
    </source>
</evidence>
<feature type="transmembrane region" description="Helical" evidence="1">
    <location>
        <begin position="60"/>
        <end position="81"/>
    </location>
</feature>
<accession>A0A934PAZ8</accession>
<organism evidence="2 3">
    <name type="scientific">Streptococcus zalophi</name>
    <dbReference type="NCBI Taxonomy" id="640031"/>
    <lineage>
        <taxon>Bacteria</taxon>
        <taxon>Bacillati</taxon>
        <taxon>Bacillota</taxon>
        <taxon>Bacilli</taxon>
        <taxon>Lactobacillales</taxon>
        <taxon>Streptococcaceae</taxon>
        <taxon>Streptococcus</taxon>
    </lineage>
</organism>
<dbReference type="AlphaFoldDB" id="A0A934PAZ8"/>
<feature type="transmembrane region" description="Helical" evidence="1">
    <location>
        <begin position="128"/>
        <end position="155"/>
    </location>
</feature>
<keyword evidence="1" id="KW-0472">Membrane</keyword>
<keyword evidence="1" id="KW-0812">Transmembrane</keyword>
<dbReference type="Pfam" id="PF06161">
    <property type="entry name" value="DUF975"/>
    <property type="match status" value="1"/>
</dbReference>
<keyword evidence="3" id="KW-1185">Reference proteome</keyword>
<name>A0A934PAZ8_9STRE</name>
<dbReference type="EMBL" id="JAENBP010000014">
    <property type="protein sequence ID" value="MBJ8350441.1"/>
    <property type="molecule type" value="Genomic_DNA"/>
</dbReference>
<evidence type="ECO:0000313" key="3">
    <source>
        <dbReference type="Proteomes" id="UP000644875"/>
    </source>
</evidence>
<keyword evidence="1" id="KW-1133">Transmembrane helix</keyword>
<protein>
    <submittedName>
        <fullName evidence="2">DUF975 family protein</fullName>
    </submittedName>
</protein>
<gene>
    <name evidence="2" type="ORF">JHK64_07370</name>
</gene>
<feature type="transmembrane region" description="Helical" evidence="1">
    <location>
        <begin position="21"/>
        <end position="40"/>
    </location>
</feature>
<evidence type="ECO:0000256" key="1">
    <source>
        <dbReference type="SAM" id="Phobius"/>
    </source>
</evidence>
<reference evidence="2 3" key="1">
    <citation type="journal article" date="2021" name="Int. J. Syst. Evol. Microbiol.">
        <title>Streptococcus vicugnae sp. nov., isolated from faeces of alpacas (Vicugna pacos) and cattle (Bos taurus), Streptococcus zalophi sp. nov., and Streptococcus pacificus sp. nov., isolated from respiratory tract of California sea lions (Zalophus californianus).</title>
        <authorList>
            <person name="Volokhov D.V."/>
            <person name="Zagorodnyaya T.A."/>
            <person name="Shen Z."/>
            <person name="Blom J."/>
            <person name="Furtak V.A."/>
            <person name="Eisenberg T."/>
            <person name="Fan P."/>
            <person name="Jeong K.C."/>
            <person name="Gao Y."/>
            <person name="Zhang S."/>
            <person name="Amselle M."/>
        </authorList>
    </citation>
    <scope>NUCLEOTIDE SEQUENCE [LARGE SCALE GENOMIC DNA]</scope>
    <source>
        <strain evidence="3">CSL7508-lung</strain>
    </source>
</reference>
<dbReference type="Proteomes" id="UP000644875">
    <property type="component" value="Unassembled WGS sequence"/>
</dbReference>
<dbReference type="RefSeq" id="WP_199568375.1">
    <property type="nucleotide sequence ID" value="NZ_JAENBP010000014.1"/>
</dbReference>
<sequence>MKPSIIKKEARTILKRLPGKYQLFLLPVLSTLFYMGITVFEQLTLSGQARTSWGDNLFTLALSTLVTFFVLSTLLTLLDVIRGKRQSVRFSDSQRAFETKLFLPLFGLMMMKNLLLFVWFFASSVGYIMILTSGVSLTGVVLVLLSLIMFLITLYRYFFVELLFYEYYQKNVKINPLVLLATSRQFMKGYKRQLFFLHLSFIGWYVLVGVTFGLASFYVLPYLLTSNTIFYEKMLQEKRQLQKMSFPMKLM</sequence>
<dbReference type="PANTHER" id="PTHR40076:SF1">
    <property type="entry name" value="MEMBRANE PROTEIN"/>
    <property type="match status" value="1"/>
</dbReference>
<comment type="caution">
    <text evidence="2">The sequence shown here is derived from an EMBL/GenBank/DDBJ whole genome shotgun (WGS) entry which is preliminary data.</text>
</comment>